<evidence type="ECO:0000256" key="2">
    <source>
        <dbReference type="ARBA" id="ARBA00022737"/>
    </source>
</evidence>
<dbReference type="NCBIfam" id="TIGR00756">
    <property type="entry name" value="PPR"/>
    <property type="match status" value="1"/>
</dbReference>
<keyword evidence="4" id="KW-1185">Reference proteome</keyword>
<evidence type="ECO:0000313" key="4">
    <source>
        <dbReference type="Proteomes" id="UP000631114"/>
    </source>
</evidence>
<accession>A0A835HAM2</accession>
<sequence length="193" mass="21910">MMDVGCLPNTQSCMFLIRLCKKQEKVQMALVLWKDMVEKGFGSYILVSDVLLDLLFDLGKFEEADNCFLQMVEKGHKPSNVSFRRIKFKDLDEQLILSCCPRLLLQGSTTGVEVSKRLYGWQQAPVPKMCNIYVVYDRTKGTKMKEEEQNLSKNFLIVVMDNASEFLVDGSGCFMSQSVPGNRILHVEVGCCV</sequence>
<name>A0A835HAM2_9MAGN</name>
<protein>
    <recommendedName>
        <fullName evidence="5">Pentatricopeptide repeat-containing protein</fullName>
    </recommendedName>
</protein>
<dbReference type="PANTHER" id="PTHR46128:SF211">
    <property type="entry name" value="PENTACOTRIPEPTIDE-REPEAT REGION OF PRORP DOMAIN-CONTAINING PROTEIN"/>
    <property type="match status" value="1"/>
</dbReference>
<evidence type="ECO:0008006" key="5">
    <source>
        <dbReference type="Google" id="ProtNLM"/>
    </source>
</evidence>
<evidence type="ECO:0000256" key="1">
    <source>
        <dbReference type="ARBA" id="ARBA00007626"/>
    </source>
</evidence>
<dbReference type="Pfam" id="PF01535">
    <property type="entry name" value="PPR"/>
    <property type="match status" value="2"/>
</dbReference>
<dbReference type="InterPro" id="IPR050872">
    <property type="entry name" value="PPR_P_subfamily"/>
</dbReference>
<dbReference type="InterPro" id="IPR002885">
    <property type="entry name" value="PPR_rpt"/>
</dbReference>
<comment type="similarity">
    <text evidence="1">Belongs to the PPR family. P subfamily.</text>
</comment>
<dbReference type="EMBL" id="JADFTS010000007">
    <property type="protein sequence ID" value="KAF9595500.1"/>
    <property type="molecule type" value="Genomic_DNA"/>
</dbReference>
<dbReference type="Gene3D" id="1.25.40.10">
    <property type="entry name" value="Tetratricopeptide repeat domain"/>
    <property type="match status" value="1"/>
</dbReference>
<comment type="caution">
    <text evidence="3">The sequence shown here is derived from an EMBL/GenBank/DDBJ whole genome shotgun (WGS) entry which is preliminary data.</text>
</comment>
<proteinExistence type="inferred from homology"/>
<dbReference type="PANTHER" id="PTHR46128">
    <property type="entry name" value="MITOCHONDRIAL GROUP I INTRON SPLICING FACTOR CCM1"/>
    <property type="match status" value="1"/>
</dbReference>
<evidence type="ECO:0000313" key="3">
    <source>
        <dbReference type="EMBL" id="KAF9595500.1"/>
    </source>
</evidence>
<dbReference type="AlphaFoldDB" id="A0A835HAM2"/>
<reference evidence="3 4" key="1">
    <citation type="submission" date="2020-10" db="EMBL/GenBank/DDBJ databases">
        <title>The Coptis chinensis genome and diversification of protoberbering-type alkaloids.</title>
        <authorList>
            <person name="Wang B."/>
            <person name="Shu S."/>
            <person name="Song C."/>
            <person name="Liu Y."/>
        </authorList>
    </citation>
    <scope>NUCLEOTIDE SEQUENCE [LARGE SCALE GENOMIC DNA]</scope>
    <source>
        <strain evidence="3">HL-2020</strain>
        <tissue evidence="3">Leaf</tissue>
    </source>
</reference>
<dbReference type="Proteomes" id="UP000631114">
    <property type="component" value="Unassembled WGS sequence"/>
</dbReference>
<gene>
    <name evidence="3" type="ORF">IFM89_000588</name>
</gene>
<dbReference type="InterPro" id="IPR011990">
    <property type="entry name" value="TPR-like_helical_dom_sf"/>
</dbReference>
<organism evidence="3 4">
    <name type="scientific">Coptis chinensis</name>
    <dbReference type="NCBI Taxonomy" id="261450"/>
    <lineage>
        <taxon>Eukaryota</taxon>
        <taxon>Viridiplantae</taxon>
        <taxon>Streptophyta</taxon>
        <taxon>Embryophyta</taxon>
        <taxon>Tracheophyta</taxon>
        <taxon>Spermatophyta</taxon>
        <taxon>Magnoliopsida</taxon>
        <taxon>Ranunculales</taxon>
        <taxon>Ranunculaceae</taxon>
        <taxon>Coptidoideae</taxon>
        <taxon>Coptis</taxon>
    </lineage>
</organism>
<keyword evidence="2" id="KW-0677">Repeat</keyword>